<dbReference type="InterPro" id="IPR012347">
    <property type="entry name" value="Ferritin-like"/>
</dbReference>
<sequence>MSASIWFRAREMDGSAAWTLEESDEERGHGKEILEFAMKNHFPVTLEPLAAPKNDWNHPSEVWETILGLEQQNTQNLLRIAAVADQCGMYGVKAFLDPFHVEQIDAEDKVGGILAKVRGADEALLWQIDHMLGIEAEEEDHH</sequence>
<evidence type="ECO:0000313" key="4">
    <source>
        <dbReference type="EMBL" id="CAD9560369.1"/>
    </source>
</evidence>
<dbReference type="SUPFAM" id="SSF47240">
    <property type="entry name" value="Ferritin-like"/>
    <property type="match status" value="1"/>
</dbReference>
<dbReference type="EMBL" id="HBGY01004130">
    <property type="protein sequence ID" value="CAD9560369.1"/>
    <property type="molecule type" value="Transcribed_RNA"/>
</dbReference>
<dbReference type="GO" id="GO:0008199">
    <property type="term" value="F:ferric iron binding"/>
    <property type="evidence" value="ECO:0007669"/>
    <property type="project" value="InterPro"/>
</dbReference>
<name>A0A6U2LS89_9STRA</name>
<dbReference type="AlphaFoldDB" id="A0A6U2LS89"/>
<dbReference type="Gene3D" id="1.20.1260.10">
    <property type="match status" value="1"/>
</dbReference>
<protein>
    <recommendedName>
        <fullName evidence="1">Ferritin-like diiron domain-containing protein</fullName>
    </recommendedName>
</protein>
<proteinExistence type="predicted"/>
<dbReference type="EMBL" id="HBGY01004129">
    <property type="protein sequence ID" value="CAD9560367.1"/>
    <property type="molecule type" value="Transcribed_RNA"/>
</dbReference>
<dbReference type="PROSITE" id="PS50905">
    <property type="entry name" value="FERRITIN_LIKE"/>
    <property type="match status" value="1"/>
</dbReference>
<dbReference type="EMBL" id="HBGY01004127">
    <property type="protein sequence ID" value="CAD9560364.1"/>
    <property type="molecule type" value="Transcribed_RNA"/>
</dbReference>
<reference evidence="2" key="1">
    <citation type="submission" date="2021-01" db="EMBL/GenBank/DDBJ databases">
        <authorList>
            <person name="Corre E."/>
            <person name="Pelletier E."/>
            <person name="Niang G."/>
            <person name="Scheremetjew M."/>
            <person name="Finn R."/>
            <person name="Kale V."/>
            <person name="Holt S."/>
            <person name="Cochrane G."/>
            <person name="Meng A."/>
            <person name="Brown T."/>
            <person name="Cohen L."/>
        </authorList>
    </citation>
    <scope>NUCLEOTIDE SEQUENCE</scope>
    <source>
        <strain evidence="2">B650</strain>
    </source>
</reference>
<dbReference type="InterPro" id="IPR009078">
    <property type="entry name" value="Ferritin-like_SF"/>
</dbReference>
<gene>
    <name evidence="2" type="ORF">LDAN0321_LOCUS2512</name>
    <name evidence="3" type="ORF">LDAN0321_LOCUS2513</name>
    <name evidence="4" type="ORF">LDAN0321_LOCUS2514</name>
</gene>
<feature type="domain" description="Ferritin-like diiron" evidence="1">
    <location>
        <begin position="1"/>
        <end position="121"/>
    </location>
</feature>
<dbReference type="InterPro" id="IPR008331">
    <property type="entry name" value="Ferritin_DPS_dom"/>
</dbReference>
<evidence type="ECO:0000313" key="3">
    <source>
        <dbReference type="EMBL" id="CAD9560367.1"/>
    </source>
</evidence>
<evidence type="ECO:0000313" key="2">
    <source>
        <dbReference type="EMBL" id="CAD9560364.1"/>
    </source>
</evidence>
<accession>A0A6U2LS89</accession>
<evidence type="ECO:0000259" key="1">
    <source>
        <dbReference type="PROSITE" id="PS50905"/>
    </source>
</evidence>
<organism evidence="2">
    <name type="scientific">Leptocylindrus danicus</name>
    <dbReference type="NCBI Taxonomy" id="163516"/>
    <lineage>
        <taxon>Eukaryota</taxon>
        <taxon>Sar</taxon>
        <taxon>Stramenopiles</taxon>
        <taxon>Ochrophyta</taxon>
        <taxon>Bacillariophyta</taxon>
        <taxon>Coscinodiscophyceae</taxon>
        <taxon>Chaetocerotophycidae</taxon>
        <taxon>Leptocylindrales</taxon>
        <taxon>Leptocylindraceae</taxon>
        <taxon>Leptocylindrus</taxon>
    </lineage>
</organism>
<dbReference type="Pfam" id="PF00210">
    <property type="entry name" value="Ferritin"/>
    <property type="match status" value="1"/>
</dbReference>
<dbReference type="InterPro" id="IPR009040">
    <property type="entry name" value="Ferritin-like_diiron"/>
</dbReference>